<organism evidence="3 4">
    <name type="scientific">Kineosphaera limosa NBRC 100340</name>
    <dbReference type="NCBI Taxonomy" id="1184609"/>
    <lineage>
        <taxon>Bacteria</taxon>
        <taxon>Bacillati</taxon>
        <taxon>Actinomycetota</taxon>
        <taxon>Actinomycetes</taxon>
        <taxon>Micrococcales</taxon>
        <taxon>Dermatophilaceae</taxon>
        <taxon>Kineosphaera</taxon>
    </lineage>
</organism>
<dbReference type="eggNOG" id="ENOG5031QQJ">
    <property type="taxonomic scope" value="Bacteria"/>
</dbReference>
<dbReference type="NCBIfam" id="NF041681">
    <property type="entry name" value="HGxxPAAW"/>
    <property type="match status" value="1"/>
</dbReference>
<evidence type="ECO:0000256" key="2">
    <source>
        <dbReference type="SAM" id="Phobius"/>
    </source>
</evidence>
<dbReference type="STRING" id="1184609.KILIM_005_00070"/>
<evidence type="ECO:0000313" key="3">
    <source>
        <dbReference type="EMBL" id="GAB94389.1"/>
    </source>
</evidence>
<keyword evidence="4" id="KW-1185">Reference proteome</keyword>
<protein>
    <submittedName>
        <fullName evidence="3">Uncharacterized protein</fullName>
    </submittedName>
</protein>
<proteinExistence type="predicted"/>
<feature type="transmembrane region" description="Helical" evidence="2">
    <location>
        <begin position="28"/>
        <end position="47"/>
    </location>
</feature>
<dbReference type="InterPro" id="IPR046550">
    <property type="entry name" value="DUF6704"/>
</dbReference>
<dbReference type="RefSeq" id="WP_006590922.1">
    <property type="nucleotide sequence ID" value="NZ_BAHD01000005.1"/>
</dbReference>
<accession>K6X6G5</accession>
<feature type="transmembrane region" description="Helical" evidence="2">
    <location>
        <begin position="54"/>
        <end position="73"/>
    </location>
</feature>
<comment type="caution">
    <text evidence="3">The sequence shown here is derived from an EMBL/GenBank/DDBJ whole genome shotgun (WGS) entry which is preliminary data.</text>
</comment>
<dbReference type="EMBL" id="BAHD01000005">
    <property type="protein sequence ID" value="GAB94389.1"/>
    <property type="molecule type" value="Genomic_DNA"/>
</dbReference>
<keyword evidence="2" id="KW-1133">Transmembrane helix</keyword>
<reference evidence="3 4" key="1">
    <citation type="submission" date="2012-08" db="EMBL/GenBank/DDBJ databases">
        <title>Whole genome shotgun sequence of Kineosphaera limosa NBRC 100340.</title>
        <authorList>
            <person name="Yoshida I."/>
            <person name="Isaki S."/>
            <person name="Hosoyama A."/>
            <person name="Tsuchikane K."/>
            <person name="Katsumata H."/>
            <person name="Ando Y."/>
            <person name="Ohji S."/>
            <person name="Hamada M."/>
            <person name="Tamura T."/>
            <person name="Yamazoe A."/>
            <person name="Yamazaki S."/>
            <person name="Fujita N."/>
        </authorList>
    </citation>
    <scope>NUCLEOTIDE SEQUENCE [LARGE SCALE GENOMIC DNA]</scope>
    <source>
        <strain evidence="3 4">NBRC 100340</strain>
    </source>
</reference>
<evidence type="ECO:0000313" key="4">
    <source>
        <dbReference type="Proteomes" id="UP000008366"/>
    </source>
</evidence>
<dbReference type="OrthoDB" id="3872677at2"/>
<evidence type="ECO:0000256" key="1">
    <source>
        <dbReference type="SAM" id="MobiDB-lite"/>
    </source>
</evidence>
<dbReference type="Proteomes" id="UP000008366">
    <property type="component" value="Unassembled WGS sequence"/>
</dbReference>
<keyword evidence="2" id="KW-0812">Transmembrane</keyword>
<sequence length="89" mass="9127">MAESAENTRTPAHAAPVDPHADSHGHSTAAWTGVLIMIVASALISLGMVLGIHVLWIVGTLAFIGGVVAWIVMNKAGYGDGGPKNTMGH</sequence>
<gene>
    <name evidence="3" type="ORF">KILIM_005_00070</name>
</gene>
<dbReference type="Pfam" id="PF20447">
    <property type="entry name" value="DUF6704"/>
    <property type="match status" value="1"/>
</dbReference>
<keyword evidence="2" id="KW-0472">Membrane</keyword>
<feature type="region of interest" description="Disordered" evidence="1">
    <location>
        <begin position="1"/>
        <end position="26"/>
    </location>
</feature>
<dbReference type="AlphaFoldDB" id="K6X6G5"/>
<feature type="compositionally biased region" description="Polar residues" evidence="1">
    <location>
        <begin position="1"/>
        <end position="10"/>
    </location>
</feature>
<name>K6X6G5_9MICO</name>